<evidence type="ECO:0000313" key="4">
    <source>
        <dbReference type="Proteomes" id="UP000094065"/>
    </source>
</evidence>
<evidence type="ECO:0008006" key="5">
    <source>
        <dbReference type="Google" id="ProtNLM"/>
    </source>
</evidence>
<keyword evidence="4" id="KW-1185">Reference proteome</keyword>
<dbReference type="Gene3D" id="3.30.1360.180">
    <property type="match status" value="1"/>
</dbReference>
<feature type="transmembrane region" description="Helical" evidence="2">
    <location>
        <begin position="91"/>
        <end position="108"/>
    </location>
</feature>
<keyword evidence="2" id="KW-0812">Transmembrane</keyword>
<dbReference type="PANTHER" id="PTHR10151:SF120">
    <property type="entry name" value="BIS(5'-ADENOSYL)-TRIPHOSPHATASE"/>
    <property type="match status" value="1"/>
</dbReference>
<dbReference type="InterPro" id="IPR002591">
    <property type="entry name" value="Phosphodiest/P_Trfase"/>
</dbReference>
<sequence length="545" mass="60588">MSSKSKLRAPPPPAETLDTRSSSSSDDGEELVMAVRHLEGEESDAEEQDSLLRSETDEREERQTWVLEHSLGPHRRNGRITIRGFSLPKPLFYLLSLLPTLIILNLIFSRSISSSPRHPTLSNGTHAYHPTTLLISLDGFRPPYFSSHADLLPNLHALASHPAGLRAESMQPVFPSLTFPNHWALMTGLYPEEHGIIANDFWDPDFKGGKGGQFVYTDESKSWDGEWWKGEPVWSVVEKMGRKAAVSMWPGPPVTSEGVSASYFVPYRNLAPSPKVDQILQWLDLPLSHRPEFIASYFPEIDQAGHAHGPDSEEVADALGLLDGMVGDLVRGLEGRNLTGVVDVVIVSDHGMTRTSNDRLIFLDDILGEGMKDIEHKDGWPSVGIRFNPSLSPSTLSAHITTLQNAATQSNGTFGVYTRESMPERWHFSKSGRIAGVWVVPTLGWGVTDHHEFEVIHKRDYKPYGNHDVDNIFPDMQAIFFTRGPLARALRKSGVGLVESGEPGVPALQSFKNLEIFSLCTKLLGLRDVEPGHNGTEGFWERWLV</sequence>
<dbReference type="InterPro" id="IPR017850">
    <property type="entry name" value="Alkaline_phosphatase_core_sf"/>
</dbReference>
<dbReference type="GeneID" id="30151322"/>
<dbReference type="PANTHER" id="PTHR10151">
    <property type="entry name" value="ECTONUCLEOTIDE PYROPHOSPHATASE/PHOSPHODIESTERASE"/>
    <property type="match status" value="1"/>
</dbReference>
<comment type="caution">
    <text evidence="3">The sequence shown here is derived from an EMBL/GenBank/DDBJ whole genome shotgun (WGS) entry which is preliminary data.</text>
</comment>
<dbReference type="OrthoDB" id="415411at2759"/>
<dbReference type="SUPFAM" id="SSF53649">
    <property type="entry name" value="Alkaline phosphatase-like"/>
    <property type="match status" value="1"/>
</dbReference>
<dbReference type="STRING" id="1295533.A0A1E3I6K0"/>
<dbReference type="CDD" id="cd16018">
    <property type="entry name" value="Enpp"/>
    <property type="match status" value="1"/>
</dbReference>
<dbReference type="EMBL" id="AWGJ01000001">
    <property type="protein sequence ID" value="ODN83975.1"/>
    <property type="molecule type" value="Genomic_DNA"/>
</dbReference>
<evidence type="ECO:0000313" key="3">
    <source>
        <dbReference type="EMBL" id="ODN83975.1"/>
    </source>
</evidence>
<protein>
    <recommendedName>
        <fullName evidence="5">Type I phosphodiesterase/nucleotide pyrophosphatase</fullName>
    </recommendedName>
</protein>
<dbReference type="GO" id="GO:0009141">
    <property type="term" value="P:nucleoside triphosphate metabolic process"/>
    <property type="evidence" value="ECO:0007669"/>
    <property type="project" value="TreeGrafter"/>
</dbReference>
<dbReference type="GO" id="GO:0017111">
    <property type="term" value="F:ribonucleoside triphosphate phosphatase activity"/>
    <property type="evidence" value="ECO:0007669"/>
    <property type="project" value="TreeGrafter"/>
</dbReference>
<evidence type="ECO:0000256" key="1">
    <source>
        <dbReference type="SAM" id="MobiDB-lite"/>
    </source>
</evidence>
<feature type="region of interest" description="Disordered" evidence="1">
    <location>
        <begin position="1"/>
        <end position="59"/>
    </location>
</feature>
<organism evidence="3 4">
    <name type="scientific">Cryptococcus amylolentus CBS 6039</name>
    <dbReference type="NCBI Taxonomy" id="1295533"/>
    <lineage>
        <taxon>Eukaryota</taxon>
        <taxon>Fungi</taxon>
        <taxon>Dikarya</taxon>
        <taxon>Basidiomycota</taxon>
        <taxon>Agaricomycotina</taxon>
        <taxon>Tremellomycetes</taxon>
        <taxon>Tremellales</taxon>
        <taxon>Cryptococcaceae</taxon>
        <taxon>Cryptococcus</taxon>
    </lineage>
</organism>
<dbReference type="Pfam" id="PF01663">
    <property type="entry name" value="Phosphodiest"/>
    <property type="match status" value="1"/>
</dbReference>
<proteinExistence type="predicted"/>
<feature type="compositionally biased region" description="Basic and acidic residues" evidence="1">
    <location>
        <begin position="50"/>
        <end position="59"/>
    </location>
</feature>
<keyword evidence="2" id="KW-0472">Membrane</keyword>
<keyword evidence="2" id="KW-1133">Transmembrane helix</keyword>
<dbReference type="Gene3D" id="3.40.720.10">
    <property type="entry name" value="Alkaline Phosphatase, subunit A"/>
    <property type="match status" value="1"/>
</dbReference>
<accession>A0A1E3I6K0</accession>
<name>A0A1E3I6K0_9TREE</name>
<dbReference type="AlphaFoldDB" id="A0A1E3I6K0"/>
<evidence type="ECO:0000256" key="2">
    <source>
        <dbReference type="SAM" id="Phobius"/>
    </source>
</evidence>
<reference evidence="3 4" key="1">
    <citation type="submission" date="2016-06" db="EMBL/GenBank/DDBJ databases">
        <title>Evolution of pathogenesis and genome organization in the Tremellales.</title>
        <authorList>
            <person name="Cuomo C."/>
            <person name="Litvintseva A."/>
            <person name="Heitman J."/>
            <person name="Chen Y."/>
            <person name="Sun S."/>
            <person name="Springer D."/>
            <person name="Dromer F."/>
            <person name="Young S."/>
            <person name="Zeng Q."/>
            <person name="Chapman S."/>
            <person name="Gujja S."/>
            <person name="Saif S."/>
            <person name="Birren B."/>
        </authorList>
    </citation>
    <scope>NUCLEOTIDE SEQUENCE [LARGE SCALE GENOMIC DNA]</scope>
    <source>
        <strain evidence="3 4">CBS 6039</strain>
    </source>
</reference>
<dbReference type="Proteomes" id="UP000094065">
    <property type="component" value="Unassembled WGS sequence"/>
</dbReference>
<gene>
    <name evidence="3" type="ORF">L202_00013</name>
</gene>
<dbReference type="RefSeq" id="XP_018997778.1">
    <property type="nucleotide sequence ID" value="XM_019133073.1"/>
</dbReference>
<dbReference type="GO" id="GO:0047429">
    <property type="term" value="F:nucleoside triphosphate diphosphatase activity"/>
    <property type="evidence" value="ECO:0007669"/>
    <property type="project" value="TreeGrafter"/>
</dbReference>
<dbReference type="FunFam" id="3.30.1360.180:FF:000003">
    <property type="entry name" value="Type I phosphodiesterase/nucleotide pyrophosphatase family protein"/>
    <property type="match status" value="1"/>
</dbReference>